<dbReference type="NCBIfam" id="TIGR02937">
    <property type="entry name" value="sigma70-ECF"/>
    <property type="match status" value="1"/>
</dbReference>
<evidence type="ECO:0000259" key="6">
    <source>
        <dbReference type="Pfam" id="PF04542"/>
    </source>
</evidence>
<comment type="similarity">
    <text evidence="1">Belongs to the sigma-70 factor family. ECF subfamily.</text>
</comment>
<dbReference type="InterPro" id="IPR013249">
    <property type="entry name" value="RNA_pol_sigma70_r4_t2"/>
</dbReference>
<keyword evidence="9" id="KW-1185">Reference proteome</keyword>
<dbReference type="InParanoid" id="A0A543ARG0"/>
<dbReference type="SUPFAM" id="SSF88659">
    <property type="entry name" value="Sigma3 and sigma4 domains of RNA polymerase sigma factors"/>
    <property type="match status" value="1"/>
</dbReference>
<dbReference type="PANTHER" id="PTHR30173:SF43">
    <property type="entry name" value="ECF RNA POLYMERASE SIGMA FACTOR SIGI-RELATED"/>
    <property type="match status" value="1"/>
</dbReference>
<dbReference type="Gene3D" id="1.10.10.10">
    <property type="entry name" value="Winged helix-like DNA-binding domain superfamily/Winged helix DNA-binding domain"/>
    <property type="match status" value="1"/>
</dbReference>
<evidence type="ECO:0000256" key="3">
    <source>
        <dbReference type="ARBA" id="ARBA00023015"/>
    </source>
</evidence>
<evidence type="ECO:0000259" key="7">
    <source>
        <dbReference type="Pfam" id="PF08281"/>
    </source>
</evidence>
<evidence type="ECO:0000256" key="2">
    <source>
        <dbReference type="ARBA" id="ARBA00011344"/>
    </source>
</evidence>
<evidence type="ECO:0000256" key="1">
    <source>
        <dbReference type="ARBA" id="ARBA00010641"/>
    </source>
</evidence>
<dbReference type="AlphaFoldDB" id="A0A543ARG0"/>
<protein>
    <submittedName>
        <fullName evidence="8">RNA polymerase sigma-70 factor (ECF subfamily)</fullName>
    </submittedName>
</protein>
<dbReference type="GO" id="GO:0006352">
    <property type="term" value="P:DNA-templated transcription initiation"/>
    <property type="evidence" value="ECO:0007669"/>
    <property type="project" value="InterPro"/>
</dbReference>
<dbReference type="InterPro" id="IPR013325">
    <property type="entry name" value="RNA_pol_sigma_r2"/>
</dbReference>
<dbReference type="InterPro" id="IPR007627">
    <property type="entry name" value="RNA_pol_sigma70_r2"/>
</dbReference>
<evidence type="ECO:0000313" key="8">
    <source>
        <dbReference type="EMBL" id="TQL75167.1"/>
    </source>
</evidence>
<dbReference type="GO" id="GO:0016987">
    <property type="term" value="F:sigma factor activity"/>
    <property type="evidence" value="ECO:0007669"/>
    <property type="project" value="UniProtKB-KW"/>
</dbReference>
<dbReference type="SUPFAM" id="SSF54427">
    <property type="entry name" value="NTF2-like"/>
    <property type="match status" value="1"/>
</dbReference>
<dbReference type="InterPro" id="IPR036388">
    <property type="entry name" value="WH-like_DNA-bd_sf"/>
</dbReference>
<dbReference type="InterPro" id="IPR052704">
    <property type="entry name" value="ECF_Sigma-70_Domain"/>
</dbReference>
<dbReference type="PANTHER" id="PTHR30173">
    <property type="entry name" value="SIGMA 19 FACTOR"/>
    <property type="match status" value="1"/>
</dbReference>
<keyword evidence="5" id="KW-0804">Transcription</keyword>
<dbReference type="SUPFAM" id="SSF88946">
    <property type="entry name" value="Sigma2 domain of RNA polymerase sigma factors"/>
    <property type="match status" value="1"/>
</dbReference>
<dbReference type="InterPro" id="IPR014284">
    <property type="entry name" value="RNA_pol_sigma-70_dom"/>
</dbReference>
<dbReference type="InterPro" id="IPR032710">
    <property type="entry name" value="NTF2-like_dom_sf"/>
</dbReference>
<comment type="subunit">
    <text evidence="2">Interacts transiently with the RNA polymerase catalytic core formed by RpoA, RpoB, RpoC and RpoZ (2 alpha, 1 beta, 1 beta' and 1 omega subunit) to form the RNA polymerase holoenzyme that can initiate transcription.</text>
</comment>
<feature type="domain" description="RNA polymerase sigma factor 70 region 4 type 2" evidence="7">
    <location>
        <begin position="104"/>
        <end position="156"/>
    </location>
</feature>
<evidence type="ECO:0000256" key="5">
    <source>
        <dbReference type="ARBA" id="ARBA00023163"/>
    </source>
</evidence>
<evidence type="ECO:0000256" key="4">
    <source>
        <dbReference type="ARBA" id="ARBA00023082"/>
    </source>
</evidence>
<keyword evidence="3" id="KW-0805">Transcription regulation</keyword>
<proteinExistence type="inferred from homology"/>
<dbReference type="Gene3D" id="1.10.1740.10">
    <property type="match status" value="1"/>
</dbReference>
<dbReference type="Gene3D" id="3.10.450.50">
    <property type="match status" value="1"/>
</dbReference>
<name>A0A543ARG0_9ACTN</name>
<evidence type="ECO:0000313" key="9">
    <source>
        <dbReference type="Proteomes" id="UP000317043"/>
    </source>
</evidence>
<comment type="caution">
    <text evidence="8">The sequence shown here is derived from an EMBL/GenBank/DDBJ whole genome shotgun (WGS) entry which is preliminary data.</text>
</comment>
<dbReference type="Pfam" id="PF04542">
    <property type="entry name" value="Sigma70_r2"/>
    <property type="match status" value="1"/>
</dbReference>
<feature type="domain" description="RNA polymerase sigma-70 region 2" evidence="6">
    <location>
        <begin position="11"/>
        <end position="75"/>
    </location>
</feature>
<organism evidence="8 9">
    <name type="scientific">Stackebrandtia endophytica</name>
    <dbReference type="NCBI Taxonomy" id="1496996"/>
    <lineage>
        <taxon>Bacteria</taxon>
        <taxon>Bacillati</taxon>
        <taxon>Actinomycetota</taxon>
        <taxon>Actinomycetes</taxon>
        <taxon>Glycomycetales</taxon>
        <taxon>Glycomycetaceae</taxon>
        <taxon>Stackebrandtia</taxon>
    </lineage>
</organism>
<dbReference type="Pfam" id="PF08281">
    <property type="entry name" value="Sigma70_r4_2"/>
    <property type="match status" value="1"/>
</dbReference>
<dbReference type="EMBL" id="VFOW01000001">
    <property type="protein sequence ID" value="TQL75167.1"/>
    <property type="molecule type" value="Genomic_DNA"/>
</dbReference>
<reference evidence="8 9" key="1">
    <citation type="submission" date="2019-06" db="EMBL/GenBank/DDBJ databases">
        <title>Sequencing the genomes of 1000 actinobacteria strains.</title>
        <authorList>
            <person name="Klenk H.-P."/>
        </authorList>
    </citation>
    <scope>NUCLEOTIDE SEQUENCE [LARGE SCALE GENOMIC DNA]</scope>
    <source>
        <strain evidence="8 9">DSM 45928</strain>
    </source>
</reference>
<dbReference type="GO" id="GO:0003677">
    <property type="term" value="F:DNA binding"/>
    <property type="evidence" value="ECO:0007669"/>
    <property type="project" value="InterPro"/>
</dbReference>
<dbReference type="Proteomes" id="UP000317043">
    <property type="component" value="Unassembled WGS sequence"/>
</dbReference>
<sequence length="282" mass="30349">MTVQVELVENFEAARPRLTSLAHRIVGSRHDAEDMVQTAWLKVQASTTAVNNPDGWFTTVTVRSCLDLLRARARRAETPLPADGLPTEQLGADEEFLQRENVSRALMVLLNELSPRQRVAYVLHDLFAVPFDQIAAALEVTVVSAKKLASRARVKLHGTEPTEADAAPEQRHIVEAFLAAARGGDIPAMIHLMAPDAIRIADRLLLPVGGRTEVHGAASIAEETKTFIDRIAAATPVLVTGRPGALIAPGGHPLALIGFRTAAGLITRIEISPYVPGLVTLV</sequence>
<accession>A0A543ARG0</accession>
<keyword evidence="4" id="KW-0731">Sigma factor</keyword>
<dbReference type="InterPro" id="IPR013324">
    <property type="entry name" value="RNA_pol_sigma_r3/r4-like"/>
</dbReference>
<gene>
    <name evidence="8" type="ORF">FB566_0663</name>
</gene>